<feature type="chain" id="PRO_5039531737" evidence="2">
    <location>
        <begin position="22"/>
        <end position="377"/>
    </location>
</feature>
<evidence type="ECO:0000313" key="3">
    <source>
        <dbReference type="EMBL" id="SDZ64314.1"/>
    </source>
</evidence>
<evidence type="ECO:0000313" key="4">
    <source>
        <dbReference type="Proteomes" id="UP000199632"/>
    </source>
</evidence>
<protein>
    <submittedName>
        <fullName evidence="3">Uncharacterized protein</fullName>
    </submittedName>
</protein>
<dbReference type="CDD" id="cd19608">
    <property type="entry name" value="GH113_mannanase-like"/>
    <property type="match status" value="1"/>
</dbReference>
<dbReference type="Pfam" id="PF22612">
    <property type="entry name" value="GH113"/>
    <property type="match status" value="1"/>
</dbReference>
<gene>
    <name evidence="3" type="ORF">SAMN05421684_7722</name>
</gene>
<reference evidence="4" key="1">
    <citation type="submission" date="2016-10" db="EMBL/GenBank/DDBJ databases">
        <authorList>
            <person name="Varghese N."/>
            <person name="Submissions S."/>
        </authorList>
    </citation>
    <scope>NUCLEOTIDE SEQUENCE [LARGE SCALE GENOMIC DNA]</scope>
    <source>
        <strain evidence="4">DSM 44718</strain>
    </source>
</reference>
<sequence length="377" mass="40934">MRRRLAAAVCAALLLAGGCSSGEGDPLGRLSDAPPGATSEPGGAPTEKPVVKVKDPWEPGKRQHGIAIYWENNPNDTDQIVRAKAQKILDHVVALGANAISVSFSFTMDSAYADEVLMDNPITPSPARLALVLDEAKKRDLRTAIRPMLSERNLTKDDPDMWRGSIRPSSKTKWFASYRDMLVKYGKVAEQAKSATFVVGTELSSLETNSTGWKTVATGVKAVYKGELDYSANHDRLKEKGPAAGITLSVDAYPPVRVSDTASVSKLVDGWNDWLDDNRGSGELSDLVLAEVAIAARTGAYSEPWSPHAKGSIKPEIQQRWFDAACQVMHERDLGGIYFWMINLDADPKSKPSSKSPMDFLGRPGEKNIAACFTKDA</sequence>
<dbReference type="InterPro" id="IPR017853">
    <property type="entry name" value="GH"/>
</dbReference>
<dbReference type="PROSITE" id="PS51257">
    <property type="entry name" value="PROKAR_LIPOPROTEIN"/>
    <property type="match status" value="1"/>
</dbReference>
<dbReference type="AlphaFoldDB" id="A0A1H3UPL1"/>
<dbReference type="SUPFAM" id="SSF51445">
    <property type="entry name" value="(Trans)glycosidases"/>
    <property type="match status" value="1"/>
</dbReference>
<name>A0A1H3UPL1_9ACTN</name>
<accession>A0A1H3UPL1</accession>
<dbReference type="InterPro" id="IPR055151">
    <property type="entry name" value="GH113"/>
</dbReference>
<dbReference type="Proteomes" id="UP000199632">
    <property type="component" value="Unassembled WGS sequence"/>
</dbReference>
<evidence type="ECO:0000256" key="1">
    <source>
        <dbReference type="SAM" id="MobiDB-lite"/>
    </source>
</evidence>
<dbReference type="OrthoDB" id="9773531at2"/>
<dbReference type="EMBL" id="FNQB01000005">
    <property type="protein sequence ID" value="SDZ64314.1"/>
    <property type="molecule type" value="Genomic_DNA"/>
</dbReference>
<dbReference type="RefSeq" id="WP_090803428.1">
    <property type="nucleotide sequence ID" value="NZ_BOND01000029.1"/>
</dbReference>
<keyword evidence="4" id="KW-1185">Reference proteome</keyword>
<dbReference type="Gene3D" id="3.20.20.80">
    <property type="entry name" value="Glycosidases"/>
    <property type="match status" value="1"/>
</dbReference>
<feature type="signal peptide" evidence="2">
    <location>
        <begin position="1"/>
        <end position="21"/>
    </location>
</feature>
<proteinExistence type="predicted"/>
<feature type="region of interest" description="Disordered" evidence="1">
    <location>
        <begin position="24"/>
        <end position="51"/>
    </location>
</feature>
<organism evidence="3 4">
    <name type="scientific">Asanoa ishikariensis</name>
    <dbReference type="NCBI Taxonomy" id="137265"/>
    <lineage>
        <taxon>Bacteria</taxon>
        <taxon>Bacillati</taxon>
        <taxon>Actinomycetota</taxon>
        <taxon>Actinomycetes</taxon>
        <taxon>Micromonosporales</taxon>
        <taxon>Micromonosporaceae</taxon>
        <taxon>Asanoa</taxon>
    </lineage>
</organism>
<keyword evidence="2" id="KW-0732">Signal</keyword>
<evidence type="ECO:0000256" key="2">
    <source>
        <dbReference type="SAM" id="SignalP"/>
    </source>
</evidence>
<dbReference type="STRING" id="137265.SAMN05421684_7722"/>